<dbReference type="Gene3D" id="2.60.40.1500">
    <property type="entry name" value="Glycosyl hydrolase domain, family 39"/>
    <property type="match status" value="1"/>
</dbReference>
<accession>A0ABW1Z6P6</accession>
<evidence type="ECO:0000313" key="7">
    <source>
        <dbReference type="Proteomes" id="UP001596391"/>
    </source>
</evidence>
<sequence>MPLGKRLLSTALLCATLPLAAQQTPTEHIAVDANAATTPFPHFWEHVFGSGRAHLALREPYRKDLEAVHEVTGFEYARFHGIFHDENGVYTEDIDGKPHYNWSTVDEIYDGLLKRHVRPLVELSFMPKALAYNPDALHAFWYKQNVSGPKSMARWNDFMRAFAQHMIERHGIDEVSQWYFEVWNEPNLDFWIGVPQQKTYFEFYANTAKTLKSVSPRLRVGGPATSSAHWIPEFIAYMNANHAPVDFVSTHGYADDSTEDYFDKTMDMPKDERVCKAIAKVHDQIKASAMPNVPLFWTEWSVQGQNNSRDTIFTGPGLANTIRQCDGFVDEMSWWTFSDVFEEGGPILHPMSGQFGIRGKWGINKPAFYDYALLHKLGEKRIASTSDDAIITRRADGSLVIAAWNIVDPDAANEKNEVDSEGRTKADAGIHGPEKTIELDLKGVAPNASLTIERVDATHGNVLPKFWAIGAPDYPTEAQVTKLNAETALPAPERAKLSNGKLTLKLTPNALVLVTIAPR</sequence>
<keyword evidence="3" id="KW-0326">Glycosidase</keyword>
<protein>
    <submittedName>
        <fullName evidence="6">Glycosyl hydrolase family 39</fullName>
    </submittedName>
</protein>
<keyword evidence="7" id="KW-1185">Reference proteome</keyword>
<comment type="similarity">
    <text evidence="1">Belongs to the glycosyl hydrolase 39 family.</text>
</comment>
<dbReference type="InterPro" id="IPR049165">
    <property type="entry name" value="GH39_as"/>
</dbReference>
<gene>
    <name evidence="6" type="ORF">ACFQBQ_04300</name>
</gene>
<dbReference type="PROSITE" id="PS01027">
    <property type="entry name" value="GLYCOSYL_HYDROL_F39"/>
    <property type="match status" value="1"/>
</dbReference>
<dbReference type="GO" id="GO:0016787">
    <property type="term" value="F:hydrolase activity"/>
    <property type="evidence" value="ECO:0007669"/>
    <property type="project" value="UniProtKB-KW"/>
</dbReference>
<keyword evidence="4" id="KW-0732">Signal</keyword>
<dbReference type="PRINTS" id="PR00745">
    <property type="entry name" value="GLHYDRLASE39"/>
</dbReference>
<evidence type="ECO:0000256" key="1">
    <source>
        <dbReference type="ARBA" id="ARBA00008875"/>
    </source>
</evidence>
<evidence type="ECO:0000259" key="5">
    <source>
        <dbReference type="Pfam" id="PF01229"/>
    </source>
</evidence>
<reference evidence="7" key="1">
    <citation type="journal article" date="2019" name="Int. J. Syst. Evol. Microbiol.">
        <title>The Global Catalogue of Microorganisms (GCM) 10K type strain sequencing project: providing services to taxonomists for standard genome sequencing and annotation.</title>
        <authorList>
            <consortium name="The Broad Institute Genomics Platform"/>
            <consortium name="The Broad Institute Genome Sequencing Center for Infectious Disease"/>
            <person name="Wu L."/>
            <person name="Ma J."/>
        </authorList>
    </citation>
    <scope>NUCLEOTIDE SEQUENCE [LARGE SCALE GENOMIC DNA]</scope>
    <source>
        <strain evidence="7">CGMCC 1.16026</strain>
    </source>
</reference>
<dbReference type="Gene3D" id="3.20.20.80">
    <property type="entry name" value="Glycosidases"/>
    <property type="match status" value="1"/>
</dbReference>
<dbReference type="SUPFAM" id="SSF51011">
    <property type="entry name" value="Glycosyl hydrolase domain"/>
    <property type="match status" value="1"/>
</dbReference>
<feature type="signal peptide" evidence="4">
    <location>
        <begin position="1"/>
        <end position="20"/>
    </location>
</feature>
<comment type="caution">
    <text evidence="6">The sequence shown here is derived from an EMBL/GenBank/DDBJ whole genome shotgun (WGS) entry which is preliminary data.</text>
</comment>
<name>A0ABW1Z6P6_9BACT</name>
<dbReference type="InterPro" id="IPR049166">
    <property type="entry name" value="GH39_cat"/>
</dbReference>
<dbReference type="SUPFAM" id="SSF51445">
    <property type="entry name" value="(Trans)glycosidases"/>
    <property type="match status" value="1"/>
</dbReference>
<dbReference type="InterPro" id="IPR017853">
    <property type="entry name" value="GH"/>
</dbReference>
<feature type="domain" description="Glycosyl hydrolases family 39 N-terminal catalytic" evidence="5">
    <location>
        <begin position="29"/>
        <end position="485"/>
    </location>
</feature>
<evidence type="ECO:0000256" key="4">
    <source>
        <dbReference type="SAM" id="SignalP"/>
    </source>
</evidence>
<dbReference type="PANTHER" id="PTHR12631:SF10">
    <property type="entry name" value="BETA-XYLOSIDASE-LIKE PROTEIN-RELATED"/>
    <property type="match status" value="1"/>
</dbReference>
<dbReference type="RefSeq" id="WP_263372624.1">
    <property type="nucleotide sequence ID" value="NZ_JAGSYD010000006.1"/>
</dbReference>
<dbReference type="InterPro" id="IPR051923">
    <property type="entry name" value="Glycosyl_Hydrolase_39"/>
</dbReference>
<evidence type="ECO:0000256" key="2">
    <source>
        <dbReference type="ARBA" id="ARBA00022801"/>
    </source>
</evidence>
<evidence type="ECO:0000256" key="3">
    <source>
        <dbReference type="ARBA" id="ARBA00023295"/>
    </source>
</evidence>
<organism evidence="6 7">
    <name type="scientific">Granulicella cerasi</name>
    <dbReference type="NCBI Taxonomy" id="741063"/>
    <lineage>
        <taxon>Bacteria</taxon>
        <taxon>Pseudomonadati</taxon>
        <taxon>Acidobacteriota</taxon>
        <taxon>Terriglobia</taxon>
        <taxon>Terriglobales</taxon>
        <taxon>Acidobacteriaceae</taxon>
        <taxon>Granulicella</taxon>
    </lineage>
</organism>
<dbReference type="Pfam" id="PF01229">
    <property type="entry name" value="Glyco_hydro_39"/>
    <property type="match status" value="1"/>
</dbReference>
<keyword evidence="2 6" id="KW-0378">Hydrolase</keyword>
<dbReference type="PANTHER" id="PTHR12631">
    <property type="entry name" value="ALPHA-L-IDURONIDASE"/>
    <property type="match status" value="1"/>
</dbReference>
<dbReference type="Proteomes" id="UP001596391">
    <property type="component" value="Unassembled WGS sequence"/>
</dbReference>
<dbReference type="EMBL" id="JBHSWI010000001">
    <property type="protein sequence ID" value="MFC6644824.1"/>
    <property type="molecule type" value="Genomic_DNA"/>
</dbReference>
<evidence type="ECO:0000313" key="6">
    <source>
        <dbReference type="EMBL" id="MFC6644824.1"/>
    </source>
</evidence>
<dbReference type="InterPro" id="IPR000514">
    <property type="entry name" value="Glyco_hydro_39"/>
</dbReference>
<feature type="chain" id="PRO_5045338948" evidence="4">
    <location>
        <begin position="21"/>
        <end position="519"/>
    </location>
</feature>
<proteinExistence type="inferred from homology"/>